<evidence type="ECO:0000256" key="1">
    <source>
        <dbReference type="SAM" id="Phobius"/>
    </source>
</evidence>
<dbReference type="GeneTree" id="ENSGT00940000162720"/>
<reference evidence="2" key="1">
    <citation type="submission" date="2014-08" db="EMBL/GenBank/DDBJ databases">
        <authorList>
            <person name="Senf B."/>
            <person name="Petzold A."/>
            <person name="Downie B.R."/>
            <person name="Koch P."/>
            <person name="Platzer M."/>
        </authorList>
    </citation>
    <scope>NUCLEOTIDE SEQUENCE [LARGE SCALE GENOMIC DNA]</scope>
    <source>
        <strain evidence="2">GRZ</strain>
    </source>
</reference>
<feature type="transmembrane region" description="Helical" evidence="1">
    <location>
        <begin position="26"/>
        <end position="54"/>
    </location>
</feature>
<keyword evidence="3" id="KW-1185">Reference proteome</keyword>
<dbReference type="InterPro" id="IPR029365">
    <property type="entry name" value="TMEM238"/>
</dbReference>
<dbReference type="Pfam" id="PF15125">
    <property type="entry name" value="TMEM238"/>
    <property type="match status" value="1"/>
</dbReference>
<evidence type="ECO:0000313" key="3">
    <source>
        <dbReference type="Proteomes" id="UP000694548"/>
    </source>
</evidence>
<keyword evidence="1" id="KW-1133">Transmembrane helix</keyword>
<reference evidence="2" key="3">
    <citation type="submission" date="2025-09" db="UniProtKB">
        <authorList>
            <consortium name="Ensembl"/>
        </authorList>
    </citation>
    <scope>IDENTIFICATION</scope>
</reference>
<proteinExistence type="predicted"/>
<dbReference type="PANTHER" id="PTHR28613">
    <property type="entry name" value="SI:CH211-232M10.4-RELATED"/>
    <property type="match status" value="1"/>
</dbReference>
<evidence type="ECO:0000313" key="2">
    <source>
        <dbReference type="Ensembl" id="ENSNFUP00015000550.1"/>
    </source>
</evidence>
<name>A0A8C6NH05_NOTFU</name>
<dbReference type="PANTHER" id="PTHR28613:SF7">
    <property type="entry name" value="TRANSMEMBRANE PROTEIN 238"/>
    <property type="match status" value="1"/>
</dbReference>
<protein>
    <recommendedName>
        <fullName evidence="4">Transmembrane protein 238</fullName>
    </recommendedName>
</protein>
<keyword evidence="1" id="KW-0812">Transmembrane</keyword>
<sequence>LGACPSRCAASAQVAVPTMALSYVRYIGSCLPMFLIAVAFDVVGLVVLFVGIFANLRLHGLFYGDFLIYSGSLIIFFSLICWLMWYLGNIRVEEYDGEKRRNSFVQLARKLSEKLSQKLKGEDGVKCIGGEDGTQVGTPPPKPGRKRVRKYLFFYVRQ</sequence>
<dbReference type="Proteomes" id="UP000694548">
    <property type="component" value="Chromosome sgr05"/>
</dbReference>
<accession>A0A8C6NH05</accession>
<dbReference type="Ensembl" id="ENSNFUT00015000623.1">
    <property type="protein sequence ID" value="ENSNFUP00015000550.1"/>
    <property type="gene ID" value="ENSNFUG00015000377.1"/>
</dbReference>
<dbReference type="AlphaFoldDB" id="A0A8C6NH05"/>
<evidence type="ECO:0008006" key="4">
    <source>
        <dbReference type="Google" id="ProtNLM"/>
    </source>
</evidence>
<reference evidence="2" key="2">
    <citation type="submission" date="2025-08" db="UniProtKB">
        <authorList>
            <consortium name="Ensembl"/>
        </authorList>
    </citation>
    <scope>IDENTIFICATION</scope>
</reference>
<feature type="transmembrane region" description="Helical" evidence="1">
    <location>
        <begin position="66"/>
        <end position="87"/>
    </location>
</feature>
<organism evidence="2 3">
    <name type="scientific">Nothobranchius furzeri</name>
    <name type="common">Turquoise killifish</name>
    <dbReference type="NCBI Taxonomy" id="105023"/>
    <lineage>
        <taxon>Eukaryota</taxon>
        <taxon>Metazoa</taxon>
        <taxon>Chordata</taxon>
        <taxon>Craniata</taxon>
        <taxon>Vertebrata</taxon>
        <taxon>Euteleostomi</taxon>
        <taxon>Actinopterygii</taxon>
        <taxon>Neopterygii</taxon>
        <taxon>Teleostei</taxon>
        <taxon>Neoteleostei</taxon>
        <taxon>Acanthomorphata</taxon>
        <taxon>Ovalentaria</taxon>
        <taxon>Atherinomorphae</taxon>
        <taxon>Cyprinodontiformes</taxon>
        <taxon>Nothobranchiidae</taxon>
        <taxon>Nothobranchius</taxon>
    </lineage>
</organism>
<keyword evidence="1" id="KW-0472">Membrane</keyword>